<comment type="caution">
    <text evidence="2">The sequence shown here is derived from an EMBL/GenBank/DDBJ whole genome shotgun (WGS) entry which is preliminary data.</text>
</comment>
<dbReference type="Proteomes" id="UP000479691">
    <property type="component" value="Unassembled WGS sequence"/>
</dbReference>
<feature type="region of interest" description="Disordered" evidence="1">
    <location>
        <begin position="27"/>
        <end position="64"/>
    </location>
</feature>
<dbReference type="AlphaFoldDB" id="A0A7C8KP39"/>
<gene>
    <name evidence="2" type="ORF">TWF788_008800</name>
</gene>
<feature type="region of interest" description="Disordered" evidence="1">
    <location>
        <begin position="425"/>
        <end position="447"/>
    </location>
</feature>
<proteinExistence type="predicted"/>
<reference evidence="2 3" key="1">
    <citation type="submission" date="2019-06" db="EMBL/GenBank/DDBJ databases">
        <authorList>
            <person name="Palmer J.M."/>
        </authorList>
    </citation>
    <scope>NUCLEOTIDE SEQUENCE [LARGE SCALE GENOMIC DNA]</scope>
    <source>
        <strain evidence="2 3">TWF788</strain>
    </source>
</reference>
<evidence type="ECO:0000313" key="2">
    <source>
        <dbReference type="EMBL" id="KAF3174090.1"/>
    </source>
</evidence>
<dbReference type="EMBL" id="JAABOE010000057">
    <property type="protein sequence ID" value="KAF3174090.1"/>
    <property type="molecule type" value="Genomic_DNA"/>
</dbReference>
<feature type="region of interest" description="Disordered" evidence="1">
    <location>
        <begin position="367"/>
        <end position="388"/>
    </location>
</feature>
<protein>
    <recommendedName>
        <fullName evidence="4">BTB domain-containing protein</fullName>
    </recommendedName>
</protein>
<name>A0A7C8KP39_ORBOL</name>
<sequence length="548" mass="59531">MTESFSTGPWPLGFDTGADSQLRFQDYCQPPAWPIPPEKYEGNNSDGAKQKPEEKNGEDETQPEALYKQKALQRISNRPIYYEAADLKVVLKNESGNFSFLVSSHALSISSKVWKLIIHPRGTKELDTENLVPYGAVKIMKLEDDDALTLDVIFQIIHLQTDEIPAEISFGLLRKIAIVSDKYECGKVLNPWPKLWMKPYENRATAPLFEDWIFIAKALNSKNTKAKAISKELILEVSSKSQCDNYFWRMIPTSTDPVSSKVEIHLKHLLDGLLVYVMRERLRAIKAIVTMLRQFTSDISSAKKPLSISSASYCKDACSDVAVGSLIRNLKLAGLWPLLSSATPHEWHGSVRTLVKKIEGLKMTTVIETPDPKPEPSTSLGARTAPSNNIFTNPRAGSLFGTATTVANNNPVNLFASTATSSPSTGSSLFGSTNPMPPATSNAPFGRAATNAPTASSSLFGSGGGVLTPTISGASSSTLTAAGPAIASTSLAEHKKNTLSFYEYPAFTTTSYTSGHKPCHKAFALGDLITKCQRIIKDISAGGYDEGV</sequence>
<accession>A0A7C8KP39</accession>
<evidence type="ECO:0000313" key="3">
    <source>
        <dbReference type="Proteomes" id="UP000479691"/>
    </source>
</evidence>
<evidence type="ECO:0008006" key="4">
    <source>
        <dbReference type="Google" id="ProtNLM"/>
    </source>
</evidence>
<evidence type="ECO:0000256" key="1">
    <source>
        <dbReference type="SAM" id="MobiDB-lite"/>
    </source>
</evidence>
<feature type="compositionally biased region" description="Polar residues" evidence="1">
    <location>
        <begin position="376"/>
        <end position="388"/>
    </location>
</feature>
<organism evidence="2 3">
    <name type="scientific">Orbilia oligospora</name>
    <name type="common">Nematode-trapping fungus</name>
    <name type="synonym">Arthrobotrys oligospora</name>
    <dbReference type="NCBI Taxonomy" id="2813651"/>
    <lineage>
        <taxon>Eukaryota</taxon>
        <taxon>Fungi</taxon>
        <taxon>Dikarya</taxon>
        <taxon>Ascomycota</taxon>
        <taxon>Pezizomycotina</taxon>
        <taxon>Orbiliomycetes</taxon>
        <taxon>Orbiliales</taxon>
        <taxon>Orbiliaceae</taxon>
        <taxon>Orbilia</taxon>
    </lineage>
</organism>